<sequence>MSTPTRKVAASKPSKPTSSSSTVKNVPKQAASTNDNTIFKVNFEIRGKVQGTSLGIRGWCQNTEYNTVIGCMEGPRLKIEQM</sequence>
<dbReference type="Proteomes" id="UP001642540">
    <property type="component" value="Unassembled WGS sequence"/>
</dbReference>
<comment type="caution">
    <text evidence="2">The sequence shown here is derived from an EMBL/GenBank/DDBJ whole genome shotgun (WGS) entry which is preliminary data.</text>
</comment>
<keyword evidence="3" id="KW-1185">Reference proteome</keyword>
<evidence type="ECO:0000256" key="1">
    <source>
        <dbReference type="SAM" id="MobiDB-lite"/>
    </source>
</evidence>
<dbReference type="InterPro" id="IPR036046">
    <property type="entry name" value="Acylphosphatase-like_dom_sf"/>
</dbReference>
<evidence type="ECO:0000313" key="2">
    <source>
        <dbReference type="EMBL" id="CAL8109958.1"/>
    </source>
</evidence>
<feature type="region of interest" description="Disordered" evidence="1">
    <location>
        <begin position="1"/>
        <end position="31"/>
    </location>
</feature>
<proteinExistence type="predicted"/>
<feature type="compositionally biased region" description="Low complexity" evidence="1">
    <location>
        <begin position="7"/>
        <end position="24"/>
    </location>
</feature>
<dbReference type="Gene3D" id="3.30.70.100">
    <property type="match status" value="1"/>
</dbReference>
<name>A0ABP1QTU9_9HEXA</name>
<gene>
    <name evidence="2" type="ORF">ODALV1_LOCUS13847</name>
</gene>
<evidence type="ECO:0000313" key="3">
    <source>
        <dbReference type="Proteomes" id="UP001642540"/>
    </source>
</evidence>
<protein>
    <recommendedName>
        <fullName evidence="4">Acylphosphatase</fullName>
    </recommendedName>
</protein>
<reference evidence="2 3" key="1">
    <citation type="submission" date="2024-08" db="EMBL/GenBank/DDBJ databases">
        <authorList>
            <person name="Cucini C."/>
            <person name="Frati F."/>
        </authorList>
    </citation>
    <scope>NUCLEOTIDE SEQUENCE [LARGE SCALE GENOMIC DNA]</scope>
</reference>
<dbReference type="EMBL" id="CAXLJM020000043">
    <property type="protein sequence ID" value="CAL8109958.1"/>
    <property type="molecule type" value="Genomic_DNA"/>
</dbReference>
<evidence type="ECO:0008006" key="4">
    <source>
        <dbReference type="Google" id="ProtNLM"/>
    </source>
</evidence>
<accession>A0ABP1QTU9</accession>
<organism evidence="2 3">
    <name type="scientific">Orchesella dallaii</name>
    <dbReference type="NCBI Taxonomy" id="48710"/>
    <lineage>
        <taxon>Eukaryota</taxon>
        <taxon>Metazoa</taxon>
        <taxon>Ecdysozoa</taxon>
        <taxon>Arthropoda</taxon>
        <taxon>Hexapoda</taxon>
        <taxon>Collembola</taxon>
        <taxon>Entomobryomorpha</taxon>
        <taxon>Entomobryoidea</taxon>
        <taxon>Orchesellidae</taxon>
        <taxon>Orchesellinae</taxon>
        <taxon>Orchesella</taxon>
    </lineage>
</organism>
<dbReference type="SUPFAM" id="SSF54975">
    <property type="entry name" value="Acylphosphatase/BLUF domain-like"/>
    <property type="match status" value="1"/>
</dbReference>